<name>A0A8B6GDB0_MYTGA</name>
<feature type="non-terminal residue" evidence="1">
    <location>
        <position position="1"/>
    </location>
</feature>
<keyword evidence="2" id="KW-1185">Reference proteome</keyword>
<evidence type="ECO:0000313" key="1">
    <source>
        <dbReference type="EMBL" id="VDI62605.1"/>
    </source>
</evidence>
<dbReference type="EMBL" id="UYJE01008280">
    <property type="protein sequence ID" value="VDI62605.1"/>
    <property type="molecule type" value="Genomic_DNA"/>
</dbReference>
<protein>
    <submittedName>
        <fullName evidence="1">Uncharacterized protein</fullName>
    </submittedName>
</protein>
<comment type="caution">
    <text evidence="1">The sequence shown here is derived from an EMBL/GenBank/DDBJ whole genome shotgun (WGS) entry which is preliminary data.</text>
</comment>
<reference evidence="1" key="1">
    <citation type="submission" date="2018-11" db="EMBL/GenBank/DDBJ databases">
        <authorList>
            <person name="Alioto T."/>
            <person name="Alioto T."/>
        </authorList>
    </citation>
    <scope>NUCLEOTIDE SEQUENCE</scope>
</reference>
<dbReference type="AlphaFoldDB" id="A0A8B6GDB0"/>
<organism evidence="1 2">
    <name type="scientific">Mytilus galloprovincialis</name>
    <name type="common">Mediterranean mussel</name>
    <dbReference type="NCBI Taxonomy" id="29158"/>
    <lineage>
        <taxon>Eukaryota</taxon>
        <taxon>Metazoa</taxon>
        <taxon>Spiralia</taxon>
        <taxon>Lophotrochozoa</taxon>
        <taxon>Mollusca</taxon>
        <taxon>Bivalvia</taxon>
        <taxon>Autobranchia</taxon>
        <taxon>Pteriomorphia</taxon>
        <taxon>Mytilida</taxon>
        <taxon>Mytiloidea</taxon>
        <taxon>Mytilidae</taxon>
        <taxon>Mytilinae</taxon>
        <taxon>Mytilus</taxon>
    </lineage>
</organism>
<evidence type="ECO:0000313" key="2">
    <source>
        <dbReference type="Proteomes" id="UP000596742"/>
    </source>
</evidence>
<gene>
    <name evidence="1" type="ORF">MGAL_10B052014</name>
</gene>
<dbReference type="Proteomes" id="UP000596742">
    <property type="component" value="Unassembled WGS sequence"/>
</dbReference>
<sequence length="94" mass="10875">MSTTRVKTPNSLQHIEEGNTFIIYQKGEYKFSMCINGEVTVTSIQKDLDESKKVNILDNEGNILLECSRYKRSCFRHIFQIDSPHGFTLGFVRK</sequence>
<accession>A0A8B6GDB0</accession>
<proteinExistence type="predicted"/>